<evidence type="ECO:0000256" key="1">
    <source>
        <dbReference type="SAM" id="MobiDB-lite"/>
    </source>
</evidence>
<name>A0A835E5Y5_9POAL</name>
<feature type="region of interest" description="Disordered" evidence="1">
    <location>
        <begin position="1"/>
        <end position="41"/>
    </location>
</feature>
<gene>
    <name evidence="2" type="ORF">HU200_056511</name>
</gene>
<dbReference type="EMBL" id="JACEFO010002381">
    <property type="protein sequence ID" value="KAF8662304.1"/>
    <property type="molecule type" value="Genomic_DNA"/>
</dbReference>
<accession>A0A835E5Y5</accession>
<dbReference type="Proteomes" id="UP000636709">
    <property type="component" value="Unassembled WGS sequence"/>
</dbReference>
<organism evidence="2 3">
    <name type="scientific">Digitaria exilis</name>
    <dbReference type="NCBI Taxonomy" id="1010633"/>
    <lineage>
        <taxon>Eukaryota</taxon>
        <taxon>Viridiplantae</taxon>
        <taxon>Streptophyta</taxon>
        <taxon>Embryophyta</taxon>
        <taxon>Tracheophyta</taxon>
        <taxon>Spermatophyta</taxon>
        <taxon>Magnoliopsida</taxon>
        <taxon>Liliopsida</taxon>
        <taxon>Poales</taxon>
        <taxon>Poaceae</taxon>
        <taxon>PACMAD clade</taxon>
        <taxon>Panicoideae</taxon>
        <taxon>Panicodae</taxon>
        <taxon>Paniceae</taxon>
        <taxon>Anthephorinae</taxon>
        <taxon>Digitaria</taxon>
    </lineage>
</organism>
<comment type="caution">
    <text evidence="2">The sequence shown here is derived from an EMBL/GenBank/DDBJ whole genome shotgun (WGS) entry which is preliminary data.</text>
</comment>
<proteinExistence type="predicted"/>
<sequence length="41" mass="4546">MSTRRRCHRRLSTTTGRLPRSPATTPSSPPSFPRLMSTSSS</sequence>
<feature type="compositionally biased region" description="Basic residues" evidence="1">
    <location>
        <begin position="1"/>
        <end position="11"/>
    </location>
</feature>
<dbReference type="AlphaFoldDB" id="A0A835E5Y5"/>
<protein>
    <submittedName>
        <fullName evidence="2">Uncharacterized protein</fullName>
    </submittedName>
</protein>
<evidence type="ECO:0000313" key="2">
    <source>
        <dbReference type="EMBL" id="KAF8662304.1"/>
    </source>
</evidence>
<keyword evidence="3" id="KW-1185">Reference proteome</keyword>
<reference evidence="2" key="1">
    <citation type="submission" date="2020-07" db="EMBL/GenBank/DDBJ databases">
        <title>Genome sequence and genetic diversity analysis of an under-domesticated orphan crop, white fonio (Digitaria exilis).</title>
        <authorList>
            <person name="Bennetzen J.L."/>
            <person name="Chen S."/>
            <person name="Ma X."/>
            <person name="Wang X."/>
            <person name="Yssel A.E.J."/>
            <person name="Chaluvadi S.R."/>
            <person name="Johnson M."/>
            <person name="Gangashetty P."/>
            <person name="Hamidou F."/>
            <person name="Sanogo M.D."/>
            <person name="Zwaenepoel A."/>
            <person name="Wallace J."/>
            <person name="Van De Peer Y."/>
            <person name="Van Deynze A."/>
        </authorList>
    </citation>
    <scope>NUCLEOTIDE SEQUENCE</scope>
    <source>
        <tissue evidence="2">Leaves</tissue>
    </source>
</reference>
<evidence type="ECO:0000313" key="3">
    <source>
        <dbReference type="Proteomes" id="UP000636709"/>
    </source>
</evidence>